<sequence>MDYDYYMNAMKVIAVAEAFGYLNPSRSERSYWIHPFNIVRETNNRFFPFYGDIRKYPNKFVEYYRMYISSFDELLEKLRPYITKKTTKFRRPVCAEERLTITIR</sequence>
<feature type="non-terminal residue" evidence="1">
    <location>
        <position position="104"/>
    </location>
</feature>
<name>A0A6G0WDM8_APHCR</name>
<comment type="caution">
    <text evidence="1">The sequence shown here is derived from an EMBL/GenBank/DDBJ whole genome shotgun (WGS) entry which is preliminary data.</text>
</comment>
<keyword evidence="2" id="KW-1185">Reference proteome</keyword>
<accession>A0A6G0WDM8</accession>
<protein>
    <submittedName>
        <fullName evidence="1">Protein ALP1-like</fullName>
    </submittedName>
</protein>
<gene>
    <name evidence="1" type="ORF">FWK35_00028661</name>
</gene>
<evidence type="ECO:0000313" key="2">
    <source>
        <dbReference type="Proteomes" id="UP000478052"/>
    </source>
</evidence>
<reference evidence="1 2" key="1">
    <citation type="submission" date="2019-08" db="EMBL/GenBank/DDBJ databases">
        <title>Whole genome of Aphis craccivora.</title>
        <authorList>
            <person name="Voronova N.V."/>
            <person name="Shulinski R.S."/>
            <person name="Bandarenka Y.V."/>
            <person name="Zhorov D.G."/>
            <person name="Warner D."/>
        </authorList>
    </citation>
    <scope>NUCLEOTIDE SEQUENCE [LARGE SCALE GENOMIC DNA]</scope>
    <source>
        <strain evidence="1">180601</strain>
        <tissue evidence="1">Whole Body</tissue>
    </source>
</reference>
<evidence type="ECO:0000313" key="1">
    <source>
        <dbReference type="EMBL" id="KAF0725426.1"/>
    </source>
</evidence>
<dbReference type="AlphaFoldDB" id="A0A6G0WDM8"/>
<dbReference type="EMBL" id="VUJU01008821">
    <property type="protein sequence ID" value="KAF0725426.1"/>
    <property type="molecule type" value="Genomic_DNA"/>
</dbReference>
<dbReference type="Proteomes" id="UP000478052">
    <property type="component" value="Unassembled WGS sequence"/>
</dbReference>
<proteinExistence type="predicted"/>
<dbReference type="OrthoDB" id="6598239at2759"/>
<organism evidence="1 2">
    <name type="scientific">Aphis craccivora</name>
    <name type="common">Cowpea aphid</name>
    <dbReference type="NCBI Taxonomy" id="307492"/>
    <lineage>
        <taxon>Eukaryota</taxon>
        <taxon>Metazoa</taxon>
        <taxon>Ecdysozoa</taxon>
        <taxon>Arthropoda</taxon>
        <taxon>Hexapoda</taxon>
        <taxon>Insecta</taxon>
        <taxon>Pterygota</taxon>
        <taxon>Neoptera</taxon>
        <taxon>Paraneoptera</taxon>
        <taxon>Hemiptera</taxon>
        <taxon>Sternorrhyncha</taxon>
        <taxon>Aphidomorpha</taxon>
        <taxon>Aphidoidea</taxon>
        <taxon>Aphididae</taxon>
        <taxon>Aphidini</taxon>
        <taxon>Aphis</taxon>
        <taxon>Aphis</taxon>
    </lineage>
</organism>